<dbReference type="Pfam" id="PF02656">
    <property type="entry name" value="DUF202"/>
    <property type="match status" value="1"/>
</dbReference>
<feature type="domain" description="DUF202" evidence="6">
    <location>
        <begin position="18"/>
        <end position="84"/>
    </location>
</feature>
<accession>A0A858SYY7</accession>
<evidence type="ECO:0000256" key="1">
    <source>
        <dbReference type="ARBA" id="ARBA00004127"/>
    </source>
</evidence>
<evidence type="ECO:0000313" key="8">
    <source>
        <dbReference type="Proteomes" id="UP000503308"/>
    </source>
</evidence>
<name>A0A858SYY7_9RHOB</name>
<keyword evidence="8" id="KW-1185">Reference proteome</keyword>
<dbReference type="AlphaFoldDB" id="A0A858SYY7"/>
<reference evidence="7 8" key="1">
    <citation type="submission" date="2020-02" db="EMBL/GenBank/DDBJ databases">
        <title>Genome sequence of Roseobacter ponti.</title>
        <authorList>
            <person name="Hollensteiner J."/>
            <person name="Schneider D."/>
            <person name="Poehlein A."/>
            <person name="Daniel R."/>
        </authorList>
    </citation>
    <scope>NUCLEOTIDE SEQUENCE [LARGE SCALE GENOMIC DNA]</scope>
    <source>
        <strain evidence="7 8">DSM 106830</strain>
    </source>
</reference>
<evidence type="ECO:0000256" key="3">
    <source>
        <dbReference type="ARBA" id="ARBA00022989"/>
    </source>
</evidence>
<evidence type="ECO:0000256" key="4">
    <source>
        <dbReference type="ARBA" id="ARBA00023136"/>
    </source>
</evidence>
<sequence>MANSNEMAEDRTDWAEDRTILANERTFAGWMRTGMACVALAIGLKAVFGPFEPTWVPKSVASFFILIAVFIFWAARRQACATQSRLNQHEAQAQTRSYFTALSIFLSCASLLTGLILWWL</sequence>
<evidence type="ECO:0000259" key="6">
    <source>
        <dbReference type="Pfam" id="PF02656"/>
    </source>
</evidence>
<evidence type="ECO:0000256" key="2">
    <source>
        <dbReference type="ARBA" id="ARBA00022692"/>
    </source>
</evidence>
<gene>
    <name evidence="7" type="ORF">G3256_16800</name>
</gene>
<dbReference type="RefSeq" id="WP_169641931.1">
    <property type="nucleotide sequence ID" value="NZ_CP048788.1"/>
</dbReference>
<keyword evidence="4 5" id="KW-0472">Membrane</keyword>
<dbReference type="Proteomes" id="UP000503308">
    <property type="component" value="Chromosome"/>
</dbReference>
<dbReference type="InterPro" id="IPR003807">
    <property type="entry name" value="DUF202"/>
</dbReference>
<feature type="transmembrane region" description="Helical" evidence="5">
    <location>
        <begin position="60"/>
        <end position="76"/>
    </location>
</feature>
<evidence type="ECO:0000256" key="5">
    <source>
        <dbReference type="SAM" id="Phobius"/>
    </source>
</evidence>
<dbReference type="KEGG" id="rpon:G3256_16800"/>
<comment type="subcellular location">
    <subcellularLocation>
        <location evidence="1">Endomembrane system</location>
        <topology evidence="1">Multi-pass membrane protein</topology>
    </subcellularLocation>
</comment>
<evidence type="ECO:0000313" key="7">
    <source>
        <dbReference type="EMBL" id="QJF52711.1"/>
    </source>
</evidence>
<keyword evidence="2 5" id="KW-0812">Transmembrane</keyword>
<keyword evidence="3 5" id="KW-1133">Transmembrane helix</keyword>
<dbReference type="GO" id="GO:0012505">
    <property type="term" value="C:endomembrane system"/>
    <property type="evidence" value="ECO:0007669"/>
    <property type="project" value="UniProtKB-SubCell"/>
</dbReference>
<organism evidence="7 8">
    <name type="scientific">Roseobacter ponti</name>
    <dbReference type="NCBI Taxonomy" id="1891787"/>
    <lineage>
        <taxon>Bacteria</taxon>
        <taxon>Pseudomonadati</taxon>
        <taxon>Pseudomonadota</taxon>
        <taxon>Alphaproteobacteria</taxon>
        <taxon>Rhodobacterales</taxon>
        <taxon>Roseobacteraceae</taxon>
        <taxon>Roseobacter</taxon>
    </lineage>
</organism>
<protein>
    <submittedName>
        <fullName evidence="7">DUF202 domain-containing protein</fullName>
    </submittedName>
</protein>
<dbReference type="EMBL" id="CP048788">
    <property type="protein sequence ID" value="QJF52711.1"/>
    <property type="molecule type" value="Genomic_DNA"/>
</dbReference>
<feature type="transmembrane region" description="Helical" evidence="5">
    <location>
        <begin position="97"/>
        <end position="119"/>
    </location>
</feature>
<proteinExistence type="predicted"/>
<feature type="transmembrane region" description="Helical" evidence="5">
    <location>
        <begin position="27"/>
        <end position="48"/>
    </location>
</feature>